<protein>
    <submittedName>
        <fullName evidence="1">Uncharacterized protein</fullName>
    </submittedName>
</protein>
<dbReference type="EMBL" id="CP006682">
    <property type="protein sequence ID" value="AHB36442.1"/>
    <property type="molecule type" value="Genomic_DNA"/>
</dbReference>
<dbReference type="RefSeq" id="WP_023789531.1">
    <property type="nucleotide sequence ID" value="NC_022998.1"/>
</dbReference>
<dbReference type="Proteomes" id="UP000018550">
    <property type="component" value="Chromosome"/>
</dbReference>
<reference evidence="1 2" key="1">
    <citation type="journal article" date="2014" name="Genome Announc.">
        <title>Complete Genome Sequence of Spiroplasma apis B31T (ATCC 33834), a Bacterium Associated with May Disease of Honeybees (Apis mellifera).</title>
        <authorList>
            <person name="Ku C."/>
            <person name="Lo W.S."/>
            <person name="Chen L.L."/>
            <person name="Kuo C.H."/>
        </authorList>
    </citation>
    <scope>NUCLEOTIDE SEQUENCE [LARGE SCALE GENOMIC DNA]</scope>
    <source>
        <strain evidence="1">B31</strain>
    </source>
</reference>
<gene>
    <name evidence="1" type="ORF">SAPIS_v1c05970</name>
</gene>
<dbReference type="OrthoDB" id="388106at2"/>
<accession>V5RIC8</accession>
<keyword evidence="2" id="KW-1185">Reference proteome</keyword>
<dbReference type="KEGG" id="sapi:SAPIS_v1c05970"/>
<sequence>MFEKYNEISEKKRIKKNLILPSSFLDKWISTKEDGTKCFKYIDFQSDEIIEVDVYNEPLINVLFSWDTSFNIDRINKRYNQISKIAKSIIERRVDKEHGYISLTGKEVLFIKYFYFLVSLLNGDYKYFFVSRDKRYRLFDAVNKETPSEVRRTILSIISYVIFEMYDYIFTSRTFESLYDYVENSGINFSEQEYKKQIIIPNDVDLEQNYKFVDYYFHNIVNNTFLKMYKISMLEKSSFLLTNKTIAHFMDERTKLNVLSVFVVDPRFAFGLVNMGPGRGEYRPMFKYLTSQNKMDRENISACVKPEHIIEEEGIYLGETQKFSFKPFELVENQIRLINDCLTYRDLKLDFEQFLKY</sequence>
<proteinExistence type="predicted"/>
<dbReference type="HOGENOM" id="CLU_799030_0_0_14"/>
<evidence type="ECO:0000313" key="2">
    <source>
        <dbReference type="Proteomes" id="UP000018550"/>
    </source>
</evidence>
<organism evidence="1 2">
    <name type="scientific">Spiroplasma apis B31</name>
    <dbReference type="NCBI Taxonomy" id="1276258"/>
    <lineage>
        <taxon>Bacteria</taxon>
        <taxon>Bacillati</taxon>
        <taxon>Mycoplasmatota</taxon>
        <taxon>Mollicutes</taxon>
        <taxon>Entomoplasmatales</taxon>
        <taxon>Spiroplasmataceae</taxon>
        <taxon>Spiroplasma</taxon>
    </lineage>
</organism>
<name>V5RIC8_SPIAP</name>
<dbReference type="AlphaFoldDB" id="V5RIC8"/>
<dbReference type="STRING" id="1276258.SAPIS_v1c05970"/>
<dbReference type="PATRIC" id="fig|1276258.3.peg.605"/>
<evidence type="ECO:0000313" key="1">
    <source>
        <dbReference type="EMBL" id="AHB36442.1"/>
    </source>
</evidence>